<dbReference type="EMBL" id="FQTT01000012">
    <property type="protein sequence ID" value="SHE25876.1"/>
    <property type="molecule type" value="Genomic_DNA"/>
</dbReference>
<gene>
    <name evidence="2" type="ORF">ACGLYG10_2113</name>
</gene>
<dbReference type="PANTHER" id="PTHR44013:SF1">
    <property type="entry name" value="ZINC-TYPE ALCOHOL DEHYDROGENASE-LIKE PROTEIN C16A3.02C"/>
    <property type="match status" value="1"/>
</dbReference>
<proteinExistence type="predicted"/>
<dbReference type="PANTHER" id="PTHR44013">
    <property type="entry name" value="ZINC-TYPE ALCOHOL DEHYDROGENASE-LIKE PROTEIN C16A3.02C"/>
    <property type="match status" value="1"/>
</dbReference>
<keyword evidence="3" id="KW-1185">Reference proteome</keyword>
<dbReference type="SUPFAM" id="SSF50129">
    <property type="entry name" value="GroES-like"/>
    <property type="match status" value="1"/>
</dbReference>
<dbReference type="RefSeq" id="WP_083565850.1">
    <property type="nucleotide sequence ID" value="NZ_FQTT01000012.1"/>
</dbReference>
<dbReference type="Gene3D" id="3.90.180.10">
    <property type="entry name" value="Medium-chain alcohol dehydrogenases, catalytic domain"/>
    <property type="match status" value="1"/>
</dbReference>
<dbReference type="OrthoDB" id="9801186at2"/>
<dbReference type="Proteomes" id="UP000184291">
    <property type="component" value="Unassembled WGS sequence"/>
</dbReference>
<dbReference type="STRING" id="1892869.ACGLYG10_2113"/>
<evidence type="ECO:0000313" key="2">
    <source>
        <dbReference type="EMBL" id="SHE25876.1"/>
    </source>
</evidence>
<dbReference type="SMART" id="SM00829">
    <property type="entry name" value="PKS_ER"/>
    <property type="match status" value="1"/>
</dbReference>
<dbReference type="InterPro" id="IPR020843">
    <property type="entry name" value="ER"/>
</dbReference>
<organism evidence="2 3">
    <name type="scientific">Actinomyces glycerinitolerans</name>
    <dbReference type="NCBI Taxonomy" id="1892869"/>
    <lineage>
        <taxon>Bacteria</taxon>
        <taxon>Bacillati</taxon>
        <taxon>Actinomycetota</taxon>
        <taxon>Actinomycetes</taxon>
        <taxon>Actinomycetales</taxon>
        <taxon>Actinomycetaceae</taxon>
        <taxon>Actinomyces</taxon>
    </lineage>
</organism>
<evidence type="ECO:0000313" key="3">
    <source>
        <dbReference type="Proteomes" id="UP000184291"/>
    </source>
</evidence>
<dbReference type="Pfam" id="PF13602">
    <property type="entry name" value="ADH_zinc_N_2"/>
    <property type="match status" value="1"/>
</dbReference>
<sequence>MPDTMTALLLDRPAGPDELSAAMRLGRLPFPEPGHGQVRLRVEACSLNPVDWKVARGGNPAWTWPHVLGLDVAGTVDALGPGVATPAEDGATALRPDLAVGDTVALHHDLRRPGGLAQYVVVDALALAHLPDAVSATDAAALPCAGMTAYHALTRRLRLAAGQTILITAGAGGVGGYAVQIAHHLGARVVATASTDKVRAVRALGADEVIDYRAAGDPDAVAAAARALTPQGRGVDAVLDTLDGASATANLGALAFNGALAFIGGCPDLSAMPGFTISPSIHEVSLGAAYSAGTARDRADLATMLTEMLELVAAGRLDARVAETVPLDAVPAAYAQLARGHQAGKLVCDVAGSAVAAAS</sequence>
<evidence type="ECO:0000259" key="1">
    <source>
        <dbReference type="SMART" id="SM00829"/>
    </source>
</evidence>
<dbReference type="InterPro" id="IPR013154">
    <property type="entry name" value="ADH-like_N"/>
</dbReference>
<dbReference type="InterPro" id="IPR036291">
    <property type="entry name" value="NAD(P)-bd_dom_sf"/>
</dbReference>
<reference evidence="3" key="1">
    <citation type="submission" date="2016-09" db="EMBL/GenBank/DDBJ databases">
        <authorList>
            <person name="Strepis N."/>
        </authorList>
    </citation>
    <scope>NUCLEOTIDE SEQUENCE [LARGE SCALE GENOMIC DNA]</scope>
</reference>
<dbReference type="Gene3D" id="3.40.50.720">
    <property type="entry name" value="NAD(P)-binding Rossmann-like Domain"/>
    <property type="match status" value="1"/>
</dbReference>
<feature type="domain" description="Enoyl reductase (ER)" evidence="1">
    <location>
        <begin position="18"/>
        <end position="348"/>
    </location>
</feature>
<dbReference type="InterPro" id="IPR011032">
    <property type="entry name" value="GroES-like_sf"/>
</dbReference>
<dbReference type="InterPro" id="IPR052733">
    <property type="entry name" value="Chloroplast_QOR"/>
</dbReference>
<accession>A0A1M4S0V9</accession>
<dbReference type="GO" id="GO:0016491">
    <property type="term" value="F:oxidoreductase activity"/>
    <property type="evidence" value="ECO:0007669"/>
    <property type="project" value="InterPro"/>
</dbReference>
<protein>
    <recommendedName>
        <fullName evidence="1">Enoyl reductase (ER) domain-containing protein</fullName>
    </recommendedName>
</protein>
<name>A0A1M4S0V9_9ACTO</name>
<dbReference type="SUPFAM" id="SSF51735">
    <property type="entry name" value="NAD(P)-binding Rossmann-fold domains"/>
    <property type="match status" value="1"/>
</dbReference>
<dbReference type="AlphaFoldDB" id="A0A1M4S0V9"/>
<dbReference type="Pfam" id="PF08240">
    <property type="entry name" value="ADH_N"/>
    <property type="match status" value="1"/>
</dbReference>